<keyword evidence="3" id="KW-1185">Reference proteome</keyword>
<sequence>MDLTHWCVLACIAWATYAQPSYGPRLLELAGVWIGIINTIMVLLLTLMLFNKAMRDAIQESVQKFSRLRKIHSKVLRTIELAVFAWAGWLWSFGIRLTSIFIQEIILKKPEENLEEPPQARH</sequence>
<keyword evidence="1" id="KW-0472">Membrane</keyword>
<name>A0A0E3BZ26_9BURK</name>
<comment type="caution">
    <text evidence="2">The sequence shown here is derived from an EMBL/GenBank/DDBJ whole genome shotgun (WGS) entry which is preliminary data.</text>
</comment>
<accession>A0A0E3BZ26</accession>
<dbReference type="AlphaFoldDB" id="A0A0E3BZ26"/>
<evidence type="ECO:0000313" key="3">
    <source>
        <dbReference type="Proteomes" id="UP000029549"/>
    </source>
</evidence>
<protein>
    <submittedName>
        <fullName evidence="2">Uncharacterized protein</fullName>
    </submittedName>
</protein>
<dbReference type="Proteomes" id="UP000029549">
    <property type="component" value="Unassembled WGS sequence"/>
</dbReference>
<proteinExistence type="predicted"/>
<evidence type="ECO:0000256" key="1">
    <source>
        <dbReference type="SAM" id="Phobius"/>
    </source>
</evidence>
<reference evidence="2 3" key="1">
    <citation type="submission" date="2013-09" db="EMBL/GenBank/DDBJ databases">
        <title>High correlation between genotypes and phenotypes of environmental bacteria Comamonas testosteroni strains.</title>
        <authorList>
            <person name="Liu L."/>
            <person name="Zhu W."/>
            <person name="Xia X."/>
            <person name="Xu B."/>
            <person name="Luo M."/>
            <person name="Wang G."/>
        </authorList>
    </citation>
    <scope>NUCLEOTIDE SEQUENCE [LARGE SCALE GENOMIC DNA]</scope>
    <source>
        <strain evidence="2 3">DF2</strain>
    </source>
</reference>
<evidence type="ECO:0000313" key="2">
    <source>
        <dbReference type="EMBL" id="KGH10142.1"/>
    </source>
</evidence>
<keyword evidence="1" id="KW-1133">Transmembrane helix</keyword>
<organism evidence="2 3">
    <name type="scientific">Comamonas thiooxydans</name>
    <dbReference type="NCBI Taxonomy" id="363952"/>
    <lineage>
        <taxon>Bacteria</taxon>
        <taxon>Pseudomonadati</taxon>
        <taxon>Pseudomonadota</taxon>
        <taxon>Betaproteobacteria</taxon>
        <taxon>Burkholderiales</taxon>
        <taxon>Comamonadaceae</taxon>
        <taxon>Comamonas</taxon>
    </lineage>
</organism>
<feature type="transmembrane region" description="Helical" evidence="1">
    <location>
        <begin position="34"/>
        <end position="54"/>
    </location>
</feature>
<gene>
    <name evidence="2" type="ORF">P608_15745</name>
</gene>
<dbReference type="EMBL" id="AWTP01000117">
    <property type="protein sequence ID" value="KGH10142.1"/>
    <property type="molecule type" value="Genomic_DNA"/>
</dbReference>
<keyword evidence="1" id="KW-0812">Transmembrane</keyword>